<evidence type="ECO:0000256" key="2">
    <source>
        <dbReference type="ARBA" id="ARBA00004906"/>
    </source>
</evidence>
<comment type="catalytic activity">
    <reaction evidence="1">
        <text>S-ubiquitinyl-[E2 ubiquitin-conjugating enzyme]-L-cysteine + [acceptor protein]-L-lysine = [E2 ubiquitin-conjugating enzyme]-L-cysteine + N(6)-ubiquitinyl-[acceptor protein]-L-lysine.</text>
        <dbReference type="EC" id="2.3.2.27"/>
    </reaction>
</comment>
<evidence type="ECO:0000313" key="8">
    <source>
        <dbReference type="Proteomes" id="UP000265520"/>
    </source>
</evidence>
<dbReference type="InterPro" id="IPR013083">
    <property type="entry name" value="Znf_RING/FYVE/PHD"/>
</dbReference>
<keyword evidence="4" id="KW-0808">Transferase</keyword>
<evidence type="ECO:0000313" key="7">
    <source>
        <dbReference type="EMBL" id="MCI14849.1"/>
    </source>
</evidence>
<dbReference type="Proteomes" id="UP000265520">
    <property type="component" value="Unassembled WGS sequence"/>
</dbReference>
<dbReference type="SMART" id="SM00504">
    <property type="entry name" value="Ubox"/>
    <property type="match status" value="1"/>
</dbReference>
<dbReference type="AlphaFoldDB" id="A0A392PTM2"/>
<keyword evidence="8" id="KW-1185">Reference proteome</keyword>
<dbReference type="SUPFAM" id="SSF57850">
    <property type="entry name" value="RING/U-box"/>
    <property type="match status" value="1"/>
</dbReference>
<dbReference type="PANTHER" id="PTHR23315:SF278">
    <property type="entry name" value="U-BOX DOMAIN-CONTAINING PROTEIN 3"/>
    <property type="match status" value="1"/>
</dbReference>
<dbReference type="FunFam" id="3.30.40.10:FF:000442">
    <property type="entry name" value="RING-type E3 ubiquitin transferase"/>
    <property type="match status" value="1"/>
</dbReference>
<evidence type="ECO:0000259" key="6">
    <source>
        <dbReference type="PROSITE" id="PS51698"/>
    </source>
</evidence>
<dbReference type="CDD" id="cd16664">
    <property type="entry name" value="RING-Ubox_PUB"/>
    <property type="match status" value="1"/>
</dbReference>
<dbReference type="PROSITE" id="PS51698">
    <property type="entry name" value="U_BOX"/>
    <property type="match status" value="1"/>
</dbReference>
<evidence type="ECO:0000256" key="1">
    <source>
        <dbReference type="ARBA" id="ARBA00000900"/>
    </source>
</evidence>
<accession>A0A392PTM2</accession>
<dbReference type="EC" id="2.3.2.27" evidence="3"/>
<dbReference type="InterPro" id="IPR045210">
    <property type="entry name" value="RING-Ubox_PUB"/>
</dbReference>
<dbReference type="GO" id="GO:0061630">
    <property type="term" value="F:ubiquitin protein ligase activity"/>
    <property type="evidence" value="ECO:0007669"/>
    <property type="project" value="UniProtKB-EC"/>
</dbReference>
<keyword evidence="5" id="KW-0833">Ubl conjugation pathway</keyword>
<dbReference type="Gene3D" id="3.30.40.10">
    <property type="entry name" value="Zinc/RING finger domain, C3HC4 (zinc finger)"/>
    <property type="match status" value="1"/>
</dbReference>
<dbReference type="GO" id="GO:0016567">
    <property type="term" value="P:protein ubiquitination"/>
    <property type="evidence" value="ECO:0007669"/>
    <property type="project" value="UniProtKB-UniPathway"/>
</dbReference>
<comment type="caution">
    <text evidence="7">The sequence shown here is derived from an EMBL/GenBank/DDBJ whole genome shotgun (WGS) entry which is preliminary data.</text>
</comment>
<evidence type="ECO:0000256" key="3">
    <source>
        <dbReference type="ARBA" id="ARBA00012483"/>
    </source>
</evidence>
<dbReference type="Pfam" id="PF04564">
    <property type="entry name" value="U-box"/>
    <property type="match status" value="1"/>
</dbReference>
<name>A0A392PTM2_9FABA</name>
<evidence type="ECO:0000256" key="4">
    <source>
        <dbReference type="ARBA" id="ARBA00022679"/>
    </source>
</evidence>
<organism evidence="7 8">
    <name type="scientific">Trifolium medium</name>
    <dbReference type="NCBI Taxonomy" id="97028"/>
    <lineage>
        <taxon>Eukaryota</taxon>
        <taxon>Viridiplantae</taxon>
        <taxon>Streptophyta</taxon>
        <taxon>Embryophyta</taxon>
        <taxon>Tracheophyta</taxon>
        <taxon>Spermatophyta</taxon>
        <taxon>Magnoliopsida</taxon>
        <taxon>eudicotyledons</taxon>
        <taxon>Gunneridae</taxon>
        <taxon>Pentapetalae</taxon>
        <taxon>rosids</taxon>
        <taxon>fabids</taxon>
        <taxon>Fabales</taxon>
        <taxon>Fabaceae</taxon>
        <taxon>Papilionoideae</taxon>
        <taxon>50 kb inversion clade</taxon>
        <taxon>NPAAA clade</taxon>
        <taxon>Hologalegina</taxon>
        <taxon>IRL clade</taxon>
        <taxon>Trifolieae</taxon>
        <taxon>Trifolium</taxon>
    </lineage>
</organism>
<dbReference type="UniPathway" id="UPA00143"/>
<dbReference type="EMBL" id="LXQA010094007">
    <property type="protein sequence ID" value="MCI14849.1"/>
    <property type="molecule type" value="Genomic_DNA"/>
</dbReference>
<feature type="domain" description="U-box" evidence="6">
    <location>
        <begin position="35"/>
        <end position="109"/>
    </location>
</feature>
<dbReference type="InterPro" id="IPR003613">
    <property type="entry name" value="Ubox_domain"/>
</dbReference>
<comment type="pathway">
    <text evidence="2">Protein modification; protein ubiquitination.</text>
</comment>
<protein>
    <recommendedName>
        <fullName evidence="3">RING-type E3 ubiquitin transferase</fullName>
        <ecNumber evidence="3">2.3.2.27</ecNumber>
    </recommendedName>
</protein>
<evidence type="ECO:0000256" key="5">
    <source>
        <dbReference type="ARBA" id="ARBA00022786"/>
    </source>
</evidence>
<dbReference type="PANTHER" id="PTHR23315">
    <property type="entry name" value="U BOX DOMAIN-CONTAINING"/>
    <property type="match status" value="1"/>
</dbReference>
<sequence>MIGDLEEINEIVNLVRNLRDYVMKTECFAVKSGVSFPPYFRCPLSLELMLDPVIVASGQTYERQSIQKWLDHGMTVCPKTRQRLTHTNLVPNYTVKAMSPLIIYCLKNYLVAIQFQDHVFKLEMHLKNEVVIILSDQIENAMDAKM</sequence>
<reference evidence="7 8" key="1">
    <citation type="journal article" date="2018" name="Front. Plant Sci.">
        <title>Red Clover (Trifolium pratense) and Zigzag Clover (T. medium) - A Picture of Genomic Similarities and Differences.</title>
        <authorList>
            <person name="Dluhosova J."/>
            <person name="Istvanek J."/>
            <person name="Nedelnik J."/>
            <person name="Repkova J."/>
        </authorList>
    </citation>
    <scope>NUCLEOTIDE SEQUENCE [LARGE SCALE GENOMIC DNA]</scope>
    <source>
        <strain evidence="8">cv. 10/8</strain>
        <tissue evidence="7">Leaf</tissue>
    </source>
</reference>
<proteinExistence type="predicted"/>